<organism evidence="2 3">
    <name type="scientific">Flavobacterium beibuense F44-8</name>
    <dbReference type="NCBI Taxonomy" id="1406840"/>
    <lineage>
        <taxon>Bacteria</taxon>
        <taxon>Pseudomonadati</taxon>
        <taxon>Bacteroidota</taxon>
        <taxon>Flavobacteriia</taxon>
        <taxon>Flavobacteriales</taxon>
        <taxon>Flavobacteriaceae</taxon>
        <taxon>Flavobacterium</taxon>
    </lineage>
</organism>
<proteinExistence type="predicted"/>
<dbReference type="EMBL" id="JRLV01000003">
    <property type="protein sequence ID" value="KGO83584.1"/>
    <property type="molecule type" value="Genomic_DNA"/>
</dbReference>
<dbReference type="STRING" id="1406840.Q763_03190"/>
<dbReference type="Gene3D" id="3.20.80.10">
    <property type="entry name" value="Regulatory factor, effector binding domain"/>
    <property type="match status" value="1"/>
</dbReference>
<feature type="domain" description="AraC effector-binding" evidence="1">
    <location>
        <begin position="1"/>
        <end position="157"/>
    </location>
</feature>
<dbReference type="InterPro" id="IPR011256">
    <property type="entry name" value="Reg_factor_effector_dom_sf"/>
</dbReference>
<dbReference type="RefSeq" id="WP_035131087.1">
    <property type="nucleotide sequence ID" value="NZ_JRLV01000003.1"/>
</dbReference>
<protein>
    <submittedName>
        <fullName evidence="2">AraC family transcriptional regulator</fullName>
    </submittedName>
</protein>
<evidence type="ECO:0000313" key="2">
    <source>
        <dbReference type="EMBL" id="KGO83584.1"/>
    </source>
</evidence>
<reference evidence="2 3" key="1">
    <citation type="submission" date="2013-09" db="EMBL/GenBank/DDBJ databases">
        <authorList>
            <person name="Zeng Z."/>
            <person name="Chen C."/>
        </authorList>
    </citation>
    <scope>NUCLEOTIDE SEQUENCE [LARGE SCALE GENOMIC DNA]</scope>
    <source>
        <strain evidence="2 3">F44-8</strain>
    </source>
</reference>
<gene>
    <name evidence="2" type="ORF">Q763_03190</name>
</gene>
<dbReference type="SMART" id="SM00871">
    <property type="entry name" value="AraC_E_bind"/>
    <property type="match status" value="1"/>
</dbReference>
<sequence length="157" mass="18394">MISEIKTISAKKFIGLNLNMSFIDNKTAELWRSFMPRRKDITNTISNDMYSLQVYDENFFSQFNPATEFKKWALVEVTDFNTVPEGMETFDLEGGMYAVFYYKGNPFNAAQVFGYIMKEWLPQSGYVLDNRPHFEVLGEKYKNGSDESEEEIWIPIR</sequence>
<dbReference type="eggNOG" id="COG3708">
    <property type="taxonomic scope" value="Bacteria"/>
</dbReference>
<dbReference type="Pfam" id="PF06445">
    <property type="entry name" value="GyrI-like"/>
    <property type="match status" value="1"/>
</dbReference>
<dbReference type="PANTHER" id="PTHR36444:SF2">
    <property type="entry name" value="TRANSCRIPTIONAL REGULATOR PROTEIN YOBU-RELATED"/>
    <property type="match status" value="1"/>
</dbReference>
<dbReference type="Proteomes" id="UP000030129">
    <property type="component" value="Unassembled WGS sequence"/>
</dbReference>
<dbReference type="SUPFAM" id="SSF55136">
    <property type="entry name" value="Probable bacterial effector-binding domain"/>
    <property type="match status" value="1"/>
</dbReference>
<dbReference type="InterPro" id="IPR053182">
    <property type="entry name" value="YobU-like_regulator"/>
</dbReference>
<accession>A0A0A2LUD9</accession>
<dbReference type="InterPro" id="IPR010499">
    <property type="entry name" value="AraC_E-bd"/>
</dbReference>
<keyword evidence="3" id="KW-1185">Reference proteome</keyword>
<dbReference type="PANTHER" id="PTHR36444">
    <property type="entry name" value="TRANSCRIPTIONAL REGULATOR PROTEIN YOBU-RELATED"/>
    <property type="match status" value="1"/>
</dbReference>
<evidence type="ECO:0000259" key="1">
    <source>
        <dbReference type="SMART" id="SM00871"/>
    </source>
</evidence>
<dbReference type="InterPro" id="IPR029442">
    <property type="entry name" value="GyrI-like"/>
</dbReference>
<name>A0A0A2LUD9_9FLAO</name>
<dbReference type="AlphaFoldDB" id="A0A0A2LUD9"/>
<evidence type="ECO:0000313" key="3">
    <source>
        <dbReference type="Proteomes" id="UP000030129"/>
    </source>
</evidence>
<comment type="caution">
    <text evidence="2">The sequence shown here is derived from an EMBL/GenBank/DDBJ whole genome shotgun (WGS) entry which is preliminary data.</text>
</comment>